<keyword evidence="3" id="KW-1185">Reference proteome</keyword>
<evidence type="ECO:0000313" key="2">
    <source>
        <dbReference type="EMBL" id="ELZ20562.1"/>
    </source>
</evidence>
<keyword evidence="1" id="KW-0812">Transmembrane</keyword>
<keyword evidence="1" id="KW-0472">Membrane</keyword>
<accession>M0CDY5</accession>
<evidence type="ECO:0000313" key="3">
    <source>
        <dbReference type="Proteomes" id="UP000011626"/>
    </source>
</evidence>
<proteinExistence type="predicted"/>
<dbReference type="EMBL" id="AOIU01000045">
    <property type="protein sequence ID" value="ELZ20562.1"/>
    <property type="molecule type" value="Genomic_DNA"/>
</dbReference>
<gene>
    <name evidence="2" type="ORF">C475_19903</name>
</gene>
<sequence length="83" mass="8464">MDATMPSETDALLRSIRRWLILATFAIGVGVVAIADAGYIVSNYQDELVFAVGGVAGGAVALLAGLTLLSDLGSGGDRPEPSE</sequence>
<keyword evidence="1" id="KW-1133">Transmembrane helix</keyword>
<organism evidence="2 3">
    <name type="scientific">Halosimplex carlsbadense 2-9-1</name>
    <dbReference type="NCBI Taxonomy" id="797114"/>
    <lineage>
        <taxon>Archaea</taxon>
        <taxon>Methanobacteriati</taxon>
        <taxon>Methanobacteriota</taxon>
        <taxon>Stenosarchaea group</taxon>
        <taxon>Halobacteria</taxon>
        <taxon>Halobacteriales</taxon>
        <taxon>Haloarculaceae</taxon>
        <taxon>Halosimplex</taxon>
    </lineage>
</organism>
<feature type="transmembrane region" description="Helical" evidence="1">
    <location>
        <begin position="20"/>
        <end position="42"/>
    </location>
</feature>
<feature type="transmembrane region" description="Helical" evidence="1">
    <location>
        <begin position="48"/>
        <end position="69"/>
    </location>
</feature>
<dbReference type="AlphaFoldDB" id="M0CDY5"/>
<reference evidence="2 3" key="1">
    <citation type="journal article" date="2014" name="PLoS Genet.">
        <title>Phylogenetically driven sequencing of extremely halophilic archaea reveals strategies for static and dynamic osmo-response.</title>
        <authorList>
            <person name="Becker E.A."/>
            <person name="Seitzer P.M."/>
            <person name="Tritt A."/>
            <person name="Larsen D."/>
            <person name="Krusor M."/>
            <person name="Yao A.I."/>
            <person name="Wu D."/>
            <person name="Madern D."/>
            <person name="Eisen J.A."/>
            <person name="Darling A.E."/>
            <person name="Facciotti M.T."/>
        </authorList>
    </citation>
    <scope>NUCLEOTIDE SEQUENCE [LARGE SCALE GENOMIC DNA]</scope>
    <source>
        <strain evidence="2 3">2-9-1</strain>
    </source>
</reference>
<name>M0CDY5_9EURY</name>
<protein>
    <submittedName>
        <fullName evidence="2">Uncharacterized protein</fullName>
    </submittedName>
</protein>
<evidence type="ECO:0000256" key="1">
    <source>
        <dbReference type="SAM" id="Phobius"/>
    </source>
</evidence>
<comment type="caution">
    <text evidence="2">The sequence shown here is derived from an EMBL/GenBank/DDBJ whole genome shotgun (WGS) entry which is preliminary data.</text>
</comment>
<dbReference type="Proteomes" id="UP000011626">
    <property type="component" value="Unassembled WGS sequence"/>
</dbReference>